<dbReference type="PROSITE" id="PS01124">
    <property type="entry name" value="HTH_ARAC_FAMILY_2"/>
    <property type="match status" value="1"/>
</dbReference>
<keyword evidence="2" id="KW-0238">DNA-binding</keyword>
<keyword evidence="1" id="KW-0805">Transcription regulation</keyword>
<dbReference type="PANTHER" id="PTHR46796">
    <property type="entry name" value="HTH-TYPE TRANSCRIPTIONAL ACTIVATOR RHAS-RELATED"/>
    <property type="match status" value="1"/>
</dbReference>
<dbReference type="SMART" id="SM00342">
    <property type="entry name" value="HTH_ARAC"/>
    <property type="match status" value="1"/>
</dbReference>
<feature type="domain" description="HTH araC/xylS-type" evidence="4">
    <location>
        <begin position="227"/>
        <end position="328"/>
    </location>
</feature>
<dbReference type="InterPro" id="IPR018062">
    <property type="entry name" value="HTH_AraC-typ_CS"/>
</dbReference>
<organism evidence="5 6">
    <name type="scientific">Pseudonocardia benzenivorans</name>
    <dbReference type="NCBI Taxonomy" id="228005"/>
    <lineage>
        <taxon>Bacteria</taxon>
        <taxon>Bacillati</taxon>
        <taxon>Actinomycetota</taxon>
        <taxon>Actinomycetes</taxon>
        <taxon>Pseudonocardiales</taxon>
        <taxon>Pseudonocardiaceae</taxon>
        <taxon>Pseudonocardia</taxon>
    </lineage>
</organism>
<dbReference type="InterPro" id="IPR009057">
    <property type="entry name" value="Homeodomain-like_sf"/>
</dbReference>
<dbReference type="Gene3D" id="1.10.10.60">
    <property type="entry name" value="Homeodomain-like"/>
    <property type="match status" value="1"/>
</dbReference>
<dbReference type="Pfam" id="PF12833">
    <property type="entry name" value="HTH_18"/>
    <property type="match status" value="1"/>
</dbReference>
<dbReference type="PROSITE" id="PS00041">
    <property type="entry name" value="HTH_ARAC_FAMILY_1"/>
    <property type="match status" value="1"/>
</dbReference>
<keyword evidence="6" id="KW-1185">Reference proteome</keyword>
<proteinExistence type="predicted"/>
<dbReference type="Proteomes" id="UP001597182">
    <property type="component" value="Unassembled WGS sequence"/>
</dbReference>
<gene>
    <name evidence="5" type="ORF">ACFQ34_16570</name>
</gene>
<dbReference type="RefSeq" id="WP_013678049.1">
    <property type="nucleotide sequence ID" value="NZ_BAABKS010000029.1"/>
</dbReference>
<evidence type="ECO:0000313" key="6">
    <source>
        <dbReference type="Proteomes" id="UP001597182"/>
    </source>
</evidence>
<dbReference type="InterPro" id="IPR018060">
    <property type="entry name" value="HTH_AraC"/>
</dbReference>
<evidence type="ECO:0000259" key="4">
    <source>
        <dbReference type="PROSITE" id="PS01124"/>
    </source>
</evidence>
<sequence length="330" mass="35971">MTPRSASRPAPADGRWHSRDPAEARHILSAVYAPHDLTVRDKGPFAFDFQLLDAAQLTAGFSTFGTDVAIEVPPPATFYCLCVAAEGTILTRSGRRTTTVSATTAAVLNPHESWCFADWRDTLLSVRIGRADLEDDLAALLGRRVERPIVFGDALDLRGGPGREFGQILQNVQGALSGSNRIVRQSPVIAARLGALLRSAMLMAFPHNHSDALAGEGAFAQVPRGVRRVIDAVEHDPMQLRTATDAARIAHLSLRALESGFERHVGISPTAYARQVRMARARQDLLDADPEADTVSAIALRWGFGHAGRFATTYRERYGESPSRTLRRET</sequence>
<name>A0ABW3VIB2_9PSEU</name>
<evidence type="ECO:0000256" key="2">
    <source>
        <dbReference type="ARBA" id="ARBA00023125"/>
    </source>
</evidence>
<dbReference type="PANTHER" id="PTHR46796:SF12">
    <property type="entry name" value="HTH-TYPE DNA-BINDING TRANSCRIPTIONAL ACTIVATOR EUTR"/>
    <property type="match status" value="1"/>
</dbReference>
<dbReference type="EMBL" id="JBHTMB010000141">
    <property type="protein sequence ID" value="MFD1234907.1"/>
    <property type="molecule type" value="Genomic_DNA"/>
</dbReference>
<dbReference type="Pfam" id="PF14525">
    <property type="entry name" value="AraC_binding_2"/>
    <property type="match status" value="1"/>
</dbReference>
<dbReference type="InterPro" id="IPR035418">
    <property type="entry name" value="AraC-bd_2"/>
</dbReference>
<accession>A0ABW3VIB2</accession>
<dbReference type="InterPro" id="IPR050204">
    <property type="entry name" value="AraC_XylS_family_regulators"/>
</dbReference>
<dbReference type="SUPFAM" id="SSF46689">
    <property type="entry name" value="Homeodomain-like"/>
    <property type="match status" value="1"/>
</dbReference>
<evidence type="ECO:0000256" key="3">
    <source>
        <dbReference type="ARBA" id="ARBA00023163"/>
    </source>
</evidence>
<reference evidence="6" key="1">
    <citation type="journal article" date="2019" name="Int. J. Syst. Evol. Microbiol.">
        <title>The Global Catalogue of Microorganisms (GCM) 10K type strain sequencing project: providing services to taxonomists for standard genome sequencing and annotation.</title>
        <authorList>
            <consortium name="The Broad Institute Genomics Platform"/>
            <consortium name="The Broad Institute Genome Sequencing Center for Infectious Disease"/>
            <person name="Wu L."/>
            <person name="Ma J."/>
        </authorList>
    </citation>
    <scope>NUCLEOTIDE SEQUENCE [LARGE SCALE GENOMIC DNA]</scope>
    <source>
        <strain evidence="6">CCUG 49018</strain>
    </source>
</reference>
<keyword evidence="3" id="KW-0804">Transcription</keyword>
<protein>
    <submittedName>
        <fullName evidence="5">AraC family transcriptional regulator</fullName>
    </submittedName>
</protein>
<comment type="caution">
    <text evidence="5">The sequence shown here is derived from an EMBL/GenBank/DDBJ whole genome shotgun (WGS) entry which is preliminary data.</text>
</comment>
<evidence type="ECO:0000313" key="5">
    <source>
        <dbReference type="EMBL" id="MFD1234907.1"/>
    </source>
</evidence>
<evidence type="ECO:0000256" key="1">
    <source>
        <dbReference type="ARBA" id="ARBA00023015"/>
    </source>
</evidence>